<gene>
    <name evidence="2" type="ORF">KV113_15930</name>
</gene>
<keyword evidence="3" id="KW-1185">Reference proteome</keyword>
<comment type="caution">
    <text evidence="2">The sequence shown here is derived from an EMBL/GenBank/DDBJ whole genome shotgun (WGS) entry which is preliminary data.</text>
</comment>
<dbReference type="Gene3D" id="3.40.50.1820">
    <property type="entry name" value="alpha/beta hydrolase"/>
    <property type="match status" value="1"/>
</dbReference>
<dbReference type="Proteomes" id="UP001298593">
    <property type="component" value="Unassembled WGS sequence"/>
</dbReference>
<dbReference type="InterPro" id="IPR013228">
    <property type="entry name" value="PE-PPE_C"/>
</dbReference>
<dbReference type="InterPro" id="IPR029058">
    <property type="entry name" value="AB_hydrolase_fold"/>
</dbReference>
<evidence type="ECO:0000259" key="1">
    <source>
        <dbReference type="Pfam" id="PF08237"/>
    </source>
</evidence>
<dbReference type="Pfam" id="PF08237">
    <property type="entry name" value="PE-PPE"/>
    <property type="match status" value="1"/>
</dbReference>
<reference evidence="2 3" key="1">
    <citation type="submission" date="2023-12" db="EMBL/GenBank/DDBJ databases">
        <title>Description of new species of Mycobacterium terrae complex isolated from sewage at the Sao Paulo Zoological Park Foundation in Brazil.</title>
        <authorList>
            <person name="Romagnoli C.L."/>
            <person name="Conceicao E.C."/>
            <person name="Machado E."/>
            <person name="Barreto L.B.P.F."/>
            <person name="Sharma A."/>
            <person name="Silva N.M."/>
            <person name="Marques L.E."/>
            <person name="Juliana M.A."/>
            <person name="Lourenco M.C.S."/>
            <person name="Digiampietri L.A."/>
            <person name="Suffys P.N."/>
            <person name="Viana-Niero C."/>
        </authorList>
    </citation>
    <scope>NUCLEOTIDE SEQUENCE [LARGE SCALE GENOMIC DNA]</scope>
    <source>
        <strain evidence="2 3">MYC340</strain>
    </source>
</reference>
<feature type="domain" description="PE-PPE" evidence="1">
    <location>
        <begin position="78"/>
        <end position="332"/>
    </location>
</feature>
<sequence length="500" mass="51402">MGIALRPYTTATIALVGAGMIVVGPGAPPPPNIPVRLLAGDTVGLVIGGSGVPIPGTGYVSAADALYIHPNVPGTTYPGVLANGLFTPEGLYPLDGINVLRLNYPAGSNGFPSQTTSVGQGMTILDNNIQAQLAAGNAVTVFGYSQSSTIASLEMQQLDPSGTPSDLPVQFVLIADPSNPNGGLLERFNGFETTSGVSHPLELNIPSMGISFDGATPADDFHTSIYTLEYDGFADFPRYPLNFLADLNAFLGIRELHGIYLNGGVNGSGPTPEQIANATLLPGSENSTTDPCASCLTNYYMINETAPLVAMLPKPLQDLLGPDLTYLINLGYGADNLGYSDAPANIATPFGLFPDVDPTTVINQLVAGAQQGWTAFMADLSDPSAWSSAFSSALSSAVSDAPTTALDPPTLSDIVNAFSSALSAANGGLSGLSDVANALFTALPTYEAELFITNLQNGDLLDAFGLPLAASTALDTLAAGFGLQIITNTMSDIQAAFAGL</sequence>
<dbReference type="EMBL" id="JAYJJU010000015">
    <property type="protein sequence ID" value="MEB3033042.1"/>
    <property type="molecule type" value="Genomic_DNA"/>
</dbReference>
<accession>A0ABU5XZ56</accession>
<name>A0ABU5XZ56_9MYCO</name>
<evidence type="ECO:0000313" key="3">
    <source>
        <dbReference type="Proteomes" id="UP001298593"/>
    </source>
</evidence>
<proteinExistence type="predicted"/>
<organism evidence="2 3">
    <name type="scientific">[Mycobacterium] nativiensis</name>
    <dbReference type="NCBI Taxonomy" id="2855503"/>
    <lineage>
        <taxon>Bacteria</taxon>
        <taxon>Bacillati</taxon>
        <taxon>Actinomycetota</taxon>
        <taxon>Actinomycetes</taxon>
        <taxon>Mycobacteriales</taxon>
        <taxon>Mycobacteriaceae</taxon>
        <taxon>Mycolicibacter</taxon>
    </lineage>
</organism>
<protein>
    <submittedName>
        <fullName evidence="2">PE-PPE domain-containing protein</fullName>
    </submittedName>
</protein>
<dbReference type="SUPFAM" id="SSF53474">
    <property type="entry name" value="alpha/beta-Hydrolases"/>
    <property type="match status" value="1"/>
</dbReference>
<dbReference type="RefSeq" id="WP_224974672.1">
    <property type="nucleotide sequence ID" value="NZ_JAYJJU010000015.1"/>
</dbReference>
<evidence type="ECO:0000313" key="2">
    <source>
        <dbReference type="EMBL" id="MEB3033042.1"/>
    </source>
</evidence>